<gene>
    <name evidence="6" type="ORF">GEV37_02040</name>
</gene>
<dbReference type="Pfam" id="PF00126">
    <property type="entry name" value="HTH_1"/>
    <property type="match status" value="1"/>
</dbReference>
<protein>
    <submittedName>
        <fullName evidence="6">LysR family transcriptional regulator</fullName>
    </submittedName>
</protein>
<dbReference type="InterPro" id="IPR036388">
    <property type="entry name" value="WH-like_DNA-bd_sf"/>
</dbReference>
<dbReference type="EMBL" id="WHVL01000001">
    <property type="protein sequence ID" value="MCB8887910.1"/>
    <property type="molecule type" value="Genomic_DNA"/>
</dbReference>
<comment type="similarity">
    <text evidence="1">Belongs to the LysR transcriptional regulatory family.</text>
</comment>
<dbReference type="Pfam" id="PF03466">
    <property type="entry name" value="LysR_substrate"/>
    <property type="match status" value="1"/>
</dbReference>
<evidence type="ECO:0000259" key="5">
    <source>
        <dbReference type="PROSITE" id="PS50931"/>
    </source>
</evidence>
<sequence length="300" mass="33416">MKTTLEEQRAFATVVDCASITGAAEQLGMTVSGVSRALNRLERKLGATLLRRTTRRLELTQEGETFLAHCRRILRAVDVAEESVRDHHGQPRGQLRINAAPSFMQFVIVPLIGEFRARYPGIHLQLDTHDRFVDLLEQRVDLAIRIGELDDSSLHARLLGKSPLRLLASPGYLARAGIPETVEDLAHHSLLGFSQLDHLNRWPLRGLDGDDVHITPTLLASSGSTLMELAIKGEGIVCLADFMTLTPRRSQALVEVLPQHSVPTAQAVHAVYYRQATLSQRARLFIDFLVERLAGQYLQE</sequence>
<dbReference type="SUPFAM" id="SSF53850">
    <property type="entry name" value="Periplasmic binding protein-like II"/>
    <property type="match status" value="1"/>
</dbReference>
<evidence type="ECO:0000256" key="3">
    <source>
        <dbReference type="ARBA" id="ARBA00023125"/>
    </source>
</evidence>
<dbReference type="RefSeq" id="WP_227388508.1">
    <property type="nucleotide sequence ID" value="NZ_JBHSCJ010000003.1"/>
</dbReference>
<reference evidence="6 7" key="1">
    <citation type="journal article" date="2021" name="Sci. Rep.">
        <title>Genome analysis of a halophilic bacterium Halomonas malpeensis YU-PRIM-29(T) reveals its exopolysaccharide and pigment producing capabilities.</title>
        <authorList>
            <person name="Athmika"/>
            <person name="Ghate S.D."/>
            <person name="Arun A.B."/>
            <person name="Rao S.S."/>
            <person name="Kumar S.T.A."/>
            <person name="Kandiyil M.K."/>
            <person name="Saptami K."/>
            <person name="Rekha P.D."/>
        </authorList>
    </citation>
    <scope>NUCLEOTIDE SEQUENCE [LARGE SCALE GENOMIC DNA]</scope>
    <source>
        <strain evidence="7">prim 29</strain>
    </source>
</reference>
<dbReference type="Gene3D" id="3.40.190.10">
    <property type="entry name" value="Periplasmic binding protein-like II"/>
    <property type="match status" value="2"/>
</dbReference>
<accession>A0ABS8DP34</accession>
<evidence type="ECO:0000313" key="6">
    <source>
        <dbReference type="EMBL" id="MCB8887910.1"/>
    </source>
</evidence>
<evidence type="ECO:0000313" key="7">
    <source>
        <dbReference type="Proteomes" id="UP001319882"/>
    </source>
</evidence>
<dbReference type="Proteomes" id="UP001319882">
    <property type="component" value="Unassembled WGS sequence"/>
</dbReference>
<dbReference type="SUPFAM" id="SSF46785">
    <property type="entry name" value="Winged helix' DNA-binding domain"/>
    <property type="match status" value="1"/>
</dbReference>
<evidence type="ECO:0000256" key="4">
    <source>
        <dbReference type="ARBA" id="ARBA00023163"/>
    </source>
</evidence>
<evidence type="ECO:0000256" key="1">
    <source>
        <dbReference type="ARBA" id="ARBA00009437"/>
    </source>
</evidence>
<dbReference type="InterPro" id="IPR036390">
    <property type="entry name" value="WH_DNA-bd_sf"/>
</dbReference>
<feature type="domain" description="HTH lysR-type" evidence="5">
    <location>
        <begin position="9"/>
        <end position="60"/>
    </location>
</feature>
<keyword evidence="2" id="KW-0805">Transcription regulation</keyword>
<dbReference type="PANTHER" id="PTHR30537">
    <property type="entry name" value="HTH-TYPE TRANSCRIPTIONAL REGULATOR"/>
    <property type="match status" value="1"/>
</dbReference>
<dbReference type="InterPro" id="IPR005119">
    <property type="entry name" value="LysR_subst-bd"/>
</dbReference>
<name>A0ABS8DP34_9GAMM</name>
<keyword evidence="3" id="KW-0238">DNA-binding</keyword>
<evidence type="ECO:0000256" key="2">
    <source>
        <dbReference type="ARBA" id="ARBA00023015"/>
    </source>
</evidence>
<keyword evidence="4" id="KW-0804">Transcription</keyword>
<dbReference type="InterPro" id="IPR000847">
    <property type="entry name" value="LysR_HTH_N"/>
</dbReference>
<dbReference type="PROSITE" id="PS50931">
    <property type="entry name" value="HTH_LYSR"/>
    <property type="match status" value="1"/>
</dbReference>
<dbReference type="Gene3D" id="1.10.10.10">
    <property type="entry name" value="Winged helix-like DNA-binding domain superfamily/Winged helix DNA-binding domain"/>
    <property type="match status" value="1"/>
</dbReference>
<dbReference type="PANTHER" id="PTHR30537:SF20">
    <property type="entry name" value="TRANSCRIPTIONAL REGULATORY PROTEIN"/>
    <property type="match status" value="1"/>
</dbReference>
<proteinExistence type="inferred from homology"/>
<comment type="caution">
    <text evidence="6">The sequence shown here is derived from an EMBL/GenBank/DDBJ whole genome shotgun (WGS) entry which is preliminary data.</text>
</comment>
<organism evidence="6 7">
    <name type="scientific">Vreelandella malpeensis</name>
    <dbReference type="NCBI Taxonomy" id="1172368"/>
    <lineage>
        <taxon>Bacteria</taxon>
        <taxon>Pseudomonadati</taxon>
        <taxon>Pseudomonadota</taxon>
        <taxon>Gammaproteobacteria</taxon>
        <taxon>Oceanospirillales</taxon>
        <taxon>Halomonadaceae</taxon>
        <taxon>Vreelandella</taxon>
    </lineage>
</organism>
<dbReference type="InterPro" id="IPR058163">
    <property type="entry name" value="LysR-type_TF_proteobact-type"/>
</dbReference>
<keyword evidence="7" id="KW-1185">Reference proteome</keyword>